<dbReference type="InterPro" id="IPR023296">
    <property type="entry name" value="Glyco_hydro_beta-prop_sf"/>
</dbReference>
<dbReference type="Gene3D" id="2.115.10.20">
    <property type="entry name" value="Glycosyl hydrolase domain, family 43"/>
    <property type="match status" value="1"/>
</dbReference>
<dbReference type="SUPFAM" id="SSF75005">
    <property type="entry name" value="Arabinanase/levansucrase/invertase"/>
    <property type="match status" value="1"/>
</dbReference>
<protein>
    <submittedName>
        <fullName evidence="1">DUF1861 family protein</fullName>
    </submittedName>
</protein>
<keyword evidence="2" id="KW-1185">Reference proteome</keyword>
<dbReference type="PANTHER" id="PTHR37036">
    <property type="match status" value="1"/>
</dbReference>
<dbReference type="PANTHER" id="PTHR37036:SF2">
    <property type="entry name" value="DUF1861 FAMILY PROTEIN"/>
    <property type="match status" value="1"/>
</dbReference>
<dbReference type="Pfam" id="PF08950">
    <property type="entry name" value="DUF1861"/>
    <property type="match status" value="1"/>
</dbReference>
<name>A0ABW4CJX7_9LACO</name>
<evidence type="ECO:0000313" key="2">
    <source>
        <dbReference type="Proteomes" id="UP001597196"/>
    </source>
</evidence>
<evidence type="ECO:0000313" key="1">
    <source>
        <dbReference type="EMBL" id="MFD1430241.1"/>
    </source>
</evidence>
<dbReference type="RefSeq" id="WP_203626565.1">
    <property type="nucleotide sequence ID" value="NZ_BOLQ01000006.1"/>
</dbReference>
<sequence>MNSLEEKQQLDARGVSDEAVLQQFHGVDGFDVYNCSQPFINHGQRYIFGRVERRGEWMRSWVRLFAASGPDDWTLVPDSMIYTLEDPYVTRIDGDLVLGGTHIRMDQGRLATYYSDFFRGADLADLHYFTSGPDDMKDNRLVALADGRIGVFSRPRGAQVAKQYGSEAVISFTTVDTLADLQAATFENAPALTGLFDAGQWGGVNQAFLLVDGSIGALGHVAYAGENGAQVYLNMAFVLDPVTRTVSDLHLLATRANYPAAPAKKPQLTDCAFTSGLVLREDGRCDLYSGLGDSCEGRTVVVWPWAAGLA</sequence>
<reference evidence="2" key="1">
    <citation type="journal article" date="2019" name="Int. J. Syst. Evol. Microbiol.">
        <title>The Global Catalogue of Microorganisms (GCM) 10K type strain sequencing project: providing services to taxonomists for standard genome sequencing and annotation.</title>
        <authorList>
            <consortium name="The Broad Institute Genomics Platform"/>
            <consortium name="The Broad Institute Genome Sequencing Center for Infectious Disease"/>
            <person name="Wu L."/>
            <person name="Ma J."/>
        </authorList>
    </citation>
    <scope>NUCLEOTIDE SEQUENCE [LARGE SCALE GENOMIC DNA]</scope>
    <source>
        <strain evidence="2">CCM 8980</strain>
    </source>
</reference>
<comment type="caution">
    <text evidence="1">The sequence shown here is derived from an EMBL/GenBank/DDBJ whole genome shotgun (WGS) entry which is preliminary data.</text>
</comment>
<proteinExistence type="predicted"/>
<dbReference type="Proteomes" id="UP001597196">
    <property type="component" value="Unassembled WGS sequence"/>
</dbReference>
<dbReference type="InterPro" id="IPR015045">
    <property type="entry name" value="MPT-1-like_LmxM"/>
</dbReference>
<gene>
    <name evidence="1" type="ORF">ACFQ4P_08280</name>
</gene>
<organism evidence="1 2">
    <name type="scientific">Lacticaseibacillus mingshuiensis</name>
    <dbReference type="NCBI Taxonomy" id="2799574"/>
    <lineage>
        <taxon>Bacteria</taxon>
        <taxon>Bacillati</taxon>
        <taxon>Bacillota</taxon>
        <taxon>Bacilli</taxon>
        <taxon>Lactobacillales</taxon>
        <taxon>Lactobacillaceae</taxon>
        <taxon>Lacticaseibacillus</taxon>
    </lineage>
</organism>
<dbReference type="EMBL" id="JBHTOC010000011">
    <property type="protein sequence ID" value="MFD1430241.1"/>
    <property type="molecule type" value="Genomic_DNA"/>
</dbReference>
<accession>A0ABW4CJX7</accession>